<name>A0A1G9I900_9FIRM</name>
<dbReference type="Pfam" id="PF04748">
    <property type="entry name" value="Polysacc_deac_2"/>
    <property type="match status" value="1"/>
</dbReference>
<protein>
    <recommendedName>
        <fullName evidence="3">Divergent polysaccharide deacetylase</fullName>
    </recommendedName>
</protein>
<dbReference type="InterPro" id="IPR006837">
    <property type="entry name" value="Divergent_DAC"/>
</dbReference>
<gene>
    <name evidence="1" type="ORF">SAMN05660472_02828</name>
</gene>
<dbReference type="AlphaFoldDB" id="A0A1G9I900"/>
<sequence length="286" mass="31517">MKNNFFVVTLRKKKIVYFMLALLALVILLLTAGELQNKRYDTLGNNYKKIAMVFIQRQPRVMKGQVAIIIDDFGNLGNGTKEMLAIDRPLTCAIIPFLPYTKEDAVLAHGNGHEIIIHIPMEPHVGNPKWLGEKGITTNLSTEQIKTIIREAVEEVPFAVGVNNHMGSKATEDSRVMAAIIQVVKENNMYIVDSKTSINSVVKKIAEEYNVPILERAVFLDNEKSVGAIKKQLKTLGELAIKDGSAIGIGHVGPEGGIITATAIKEMIPQLEKMGIEIVPVSHLTK</sequence>
<keyword evidence="2" id="KW-1185">Reference proteome</keyword>
<evidence type="ECO:0000313" key="1">
    <source>
        <dbReference type="EMBL" id="SDL21525.1"/>
    </source>
</evidence>
<dbReference type="PANTHER" id="PTHR30105:SF2">
    <property type="entry name" value="DIVERGENT POLYSACCHARIDE DEACETYLASE SUPERFAMILY"/>
    <property type="match status" value="1"/>
</dbReference>
<organism evidence="1 2">
    <name type="scientific">Natronincola ferrireducens</name>
    <dbReference type="NCBI Taxonomy" id="393762"/>
    <lineage>
        <taxon>Bacteria</taxon>
        <taxon>Bacillati</taxon>
        <taxon>Bacillota</taxon>
        <taxon>Clostridia</taxon>
        <taxon>Peptostreptococcales</taxon>
        <taxon>Natronincolaceae</taxon>
        <taxon>Natronincola</taxon>
    </lineage>
</organism>
<accession>A0A1G9I900</accession>
<dbReference type="Proteomes" id="UP000198718">
    <property type="component" value="Unassembled WGS sequence"/>
</dbReference>
<evidence type="ECO:0000313" key="2">
    <source>
        <dbReference type="Proteomes" id="UP000198718"/>
    </source>
</evidence>
<evidence type="ECO:0008006" key="3">
    <source>
        <dbReference type="Google" id="ProtNLM"/>
    </source>
</evidence>
<dbReference type="RefSeq" id="WP_244269558.1">
    <property type="nucleotide sequence ID" value="NZ_FNFP01000010.1"/>
</dbReference>
<dbReference type="PANTHER" id="PTHR30105">
    <property type="entry name" value="UNCHARACTERIZED YIBQ-RELATED"/>
    <property type="match status" value="1"/>
</dbReference>
<dbReference type="SUPFAM" id="SSF88713">
    <property type="entry name" value="Glycoside hydrolase/deacetylase"/>
    <property type="match status" value="1"/>
</dbReference>
<proteinExistence type="predicted"/>
<reference evidence="1 2" key="1">
    <citation type="submission" date="2016-10" db="EMBL/GenBank/DDBJ databases">
        <authorList>
            <person name="de Groot N.N."/>
        </authorList>
    </citation>
    <scope>NUCLEOTIDE SEQUENCE [LARGE SCALE GENOMIC DNA]</scope>
    <source>
        <strain evidence="1 2">DSM 18346</strain>
    </source>
</reference>
<dbReference type="CDD" id="cd10936">
    <property type="entry name" value="CE4_DAC2"/>
    <property type="match status" value="1"/>
</dbReference>
<dbReference type="GO" id="GO:0005975">
    <property type="term" value="P:carbohydrate metabolic process"/>
    <property type="evidence" value="ECO:0007669"/>
    <property type="project" value="InterPro"/>
</dbReference>
<dbReference type="EMBL" id="FNFP01000010">
    <property type="protein sequence ID" value="SDL21525.1"/>
    <property type="molecule type" value="Genomic_DNA"/>
</dbReference>
<dbReference type="STRING" id="393762.SAMN05660472_02828"/>
<dbReference type="Gene3D" id="3.20.20.370">
    <property type="entry name" value="Glycoside hydrolase/deacetylase"/>
    <property type="match status" value="1"/>
</dbReference>
<dbReference type="InterPro" id="IPR011330">
    <property type="entry name" value="Glyco_hydro/deAcase_b/a-brl"/>
</dbReference>